<name>A0A1Z5JGM4_FISSO</name>
<keyword evidence="3" id="KW-1185">Reference proteome</keyword>
<organism evidence="2 3">
    <name type="scientific">Fistulifera solaris</name>
    <name type="common">Oleaginous diatom</name>
    <dbReference type="NCBI Taxonomy" id="1519565"/>
    <lineage>
        <taxon>Eukaryota</taxon>
        <taxon>Sar</taxon>
        <taxon>Stramenopiles</taxon>
        <taxon>Ochrophyta</taxon>
        <taxon>Bacillariophyta</taxon>
        <taxon>Bacillariophyceae</taxon>
        <taxon>Bacillariophycidae</taxon>
        <taxon>Naviculales</taxon>
        <taxon>Naviculaceae</taxon>
        <taxon>Fistulifera</taxon>
    </lineage>
</organism>
<feature type="region of interest" description="Disordered" evidence="1">
    <location>
        <begin position="414"/>
        <end position="516"/>
    </location>
</feature>
<dbReference type="EMBL" id="BDSP01000060">
    <property type="protein sequence ID" value="GAX13076.1"/>
    <property type="molecule type" value="Genomic_DNA"/>
</dbReference>
<proteinExistence type="predicted"/>
<reference evidence="2 3" key="1">
    <citation type="journal article" date="2015" name="Plant Cell">
        <title>Oil accumulation by the oleaginous diatom Fistulifera solaris as revealed by the genome and transcriptome.</title>
        <authorList>
            <person name="Tanaka T."/>
            <person name="Maeda Y."/>
            <person name="Veluchamy A."/>
            <person name="Tanaka M."/>
            <person name="Abida H."/>
            <person name="Marechal E."/>
            <person name="Bowler C."/>
            <person name="Muto M."/>
            <person name="Sunaga Y."/>
            <person name="Tanaka M."/>
            <person name="Yoshino T."/>
            <person name="Taniguchi T."/>
            <person name="Fukuda Y."/>
            <person name="Nemoto M."/>
            <person name="Matsumoto M."/>
            <person name="Wong P.S."/>
            <person name="Aburatani S."/>
            <person name="Fujibuchi W."/>
        </authorList>
    </citation>
    <scope>NUCLEOTIDE SEQUENCE [LARGE SCALE GENOMIC DNA]</scope>
    <source>
        <strain evidence="2 3">JPCC DA0580</strain>
    </source>
</reference>
<feature type="region of interest" description="Disordered" evidence="1">
    <location>
        <begin position="75"/>
        <end position="110"/>
    </location>
</feature>
<dbReference type="InParanoid" id="A0A1Z5JGM4"/>
<dbReference type="AlphaFoldDB" id="A0A1Z5JGM4"/>
<comment type="caution">
    <text evidence="2">The sequence shown here is derived from an EMBL/GenBank/DDBJ whole genome shotgun (WGS) entry which is preliminary data.</text>
</comment>
<feature type="compositionally biased region" description="Basic and acidic residues" evidence="1">
    <location>
        <begin position="414"/>
        <end position="434"/>
    </location>
</feature>
<evidence type="ECO:0000256" key="1">
    <source>
        <dbReference type="SAM" id="MobiDB-lite"/>
    </source>
</evidence>
<dbReference type="Proteomes" id="UP000198406">
    <property type="component" value="Unassembled WGS sequence"/>
</dbReference>
<evidence type="ECO:0000313" key="3">
    <source>
        <dbReference type="Proteomes" id="UP000198406"/>
    </source>
</evidence>
<feature type="region of interest" description="Disordered" evidence="1">
    <location>
        <begin position="533"/>
        <end position="573"/>
    </location>
</feature>
<feature type="compositionally biased region" description="Polar residues" evidence="1">
    <location>
        <begin position="551"/>
        <end position="573"/>
    </location>
</feature>
<accession>A0A1Z5JGM4</accession>
<feature type="region of interest" description="Disordered" evidence="1">
    <location>
        <begin position="17"/>
        <end position="51"/>
    </location>
</feature>
<gene>
    <name evidence="2" type="ORF">FisN_2Hh585</name>
</gene>
<protein>
    <submittedName>
        <fullName evidence="2">Uncharacterized protein</fullName>
    </submittedName>
</protein>
<evidence type="ECO:0000313" key="2">
    <source>
        <dbReference type="EMBL" id="GAX13076.1"/>
    </source>
</evidence>
<feature type="compositionally biased region" description="Basic and acidic residues" evidence="1">
    <location>
        <begin position="494"/>
        <end position="506"/>
    </location>
</feature>
<sequence length="573" mass="65110">MTGDKWMTSGANRLKSRMNRSFERRASLGDVPSPRISFSREPSTTTKRHPSFVRRSIRGMTGTYSKWADPLYRRAVTPSSPARGPLHHQHQESGYPPGTILPQPSRDSRAASWHELPVAANPALFQRCDPYQDQQYRSPHAQLQQQQQLAFLEPHHPASYGYEPTIAANPTYFARQTLPLPEEMPHYREATYQNQNVAHYQGPQSGDHDGWKSREHLVPYAPFPPNEYGYDAMNREHADVAFSQQCYAFQGDDTLAHQMARMPKDDGRGIEQFRNRNMTFDRDAASICSNVGMGPLPFERHVAGENSLHQDSLIGMTNIHPESDINDFGANSNTKFQLPLDTAAVLSSSRMPDEAFAYCKRENFVDNEHPDFRERWIPGQTKFDLNLLKNNENFNEDIQGYEFPQGIERFKCRSHDDVKANKKSDSSERRKEESENSSNLSHEKIQPASMNRDASRDSFSSSKRPVNGVKATESTSSQHKEEQSKGITNKRKRLDVDHEDDLKENEPPPNETETRLIGAPLAFRFFDGGVEVDIGGRPVDAKKRNGHSVKQPPNSSPDSLVNMNWQNDESLWG</sequence>